<name>A0AAD7F9T7_9AGAR</name>
<comment type="caution">
    <text evidence="1">The sequence shown here is derived from an EMBL/GenBank/DDBJ whole genome shotgun (WGS) entry which is preliminary data.</text>
</comment>
<evidence type="ECO:0000313" key="1">
    <source>
        <dbReference type="EMBL" id="KAJ7606039.1"/>
    </source>
</evidence>
<keyword evidence="3" id="KW-1185">Reference proteome</keyword>
<gene>
    <name evidence="2" type="ORF">FB45DRAFT_941515</name>
    <name evidence="1" type="ORF">FB45DRAFT_951685</name>
</gene>
<reference evidence="1" key="1">
    <citation type="submission" date="2023-03" db="EMBL/GenBank/DDBJ databases">
        <title>Massive genome expansion in bonnet fungi (Mycena s.s.) driven by repeated elements and novel gene families across ecological guilds.</title>
        <authorList>
            <consortium name="Lawrence Berkeley National Laboratory"/>
            <person name="Harder C.B."/>
            <person name="Miyauchi S."/>
            <person name="Viragh M."/>
            <person name="Kuo A."/>
            <person name="Thoen E."/>
            <person name="Andreopoulos B."/>
            <person name="Lu D."/>
            <person name="Skrede I."/>
            <person name="Drula E."/>
            <person name="Henrissat B."/>
            <person name="Morin E."/>
            <person name="Kohler A."/>
            <person name="Barry K."/>
            <person name="LaButti K."/>
            <person name="Morin E."/>
            <person name="Salamov A."/>
            <person name="Lipzen A."/>
            <person name="Mereny Z."/>
            <person name="Hegedus B."/>
            <person name="Baldrian P."/>
            <person name="Stursova M."/>
            <person name="Weitz H."/>
            <person name="Taylor A."/>
            <person name="Grigoriev I.V."/>
            <person name="Nagy L.G."/>
            <person name="Martin F."/>
            <person name="Kauserud H."/>
        </authorList>
    </citation>
    <scope>NUCLEOTIDE SEQUENCE</scope>
    <source>
        <strain evidence="1">9284</strain>
    </source>
</reference>
<organism evidence="1 3">
    <name type="scientific">Roridomyces roridus</name>
    <dbReference type="NCBI Taxonomy" id="1738132"/>
    <lineage>
        <taxon>Eukaryota</taxon>
        <taxon>Fungi</taxon>
        <taxon>Dikarya</taxon>
        <taxon>Basidiomycota</taxon>
        <taxon>Agaricomycotina</taxon>
        <taxon>Agaricomycetes</taxon>
        <taxon>Agaricomycetidae</taxon>
        <taxon>Agaricales</taxon>
        <taxon>Marasmiineae</taxon>
        <taxon>Mycenaceae</taxon>
        <taxon>Roridomyces</taxon>
    </lineage>
</organism>
<evidence type="ECO:0000313" key="3">
    <source>
        <dbReference type="Proteomes" id="UP001221142"/>
    </source>
</evidence>
<dbReference type="EMBL" id="JARKIF010000065">
    <property type="protein sequence ID" value="KAJ7606039.1"/>
    <property type="molecule type" value="Genomic_DNA"/>
</dbReference>
<evidence type="ECO:0000313" key="2">
    <source>
        <dbReference type="EMBL" id="KAJ7611309.1"/>
    </source>
</evidence>
<accession>A0AAD7F9T7</accession>
<proteinExistence type="predicted"/>
<sequence>MSKYSRSRHPNLIQVYAVASSNGICATIFHDELIPLDRFVQTCSAHSPLWAVYVLFCSNTLIADLLHAHQECYPGRTTYEYSYKQWLRSGNGRLCVDLIIARPLGTDDYLAVTNMLPGGTIWESVGCFEPQTESHVLSVLPLYHWDCDWGFMANDTSFSIPASSTVYLGAVVDASCRNVGSFLEMAEMSSDGDLRPEWGLRRKYGEPTAMQNGWTCVPTCDIRDISIATFIPNHYLWISQANYIFKRLQITSEQEKYVFTYHVRFRLGFEKTLNDCPPGYLFLCPGSDFQVGPLEFRWPQCPAYWSLDESGKERLGEVEAHRLGFPNMTFATKVCGLSWHQNAYTAVAKLHQAKGFDPYTQDAARHLEEPLFHVSTKCQHPFARIDNESVEDFQLEGDNEANDGPGAALDLDAYDARRLDVDLLPSLCDCRRWTETVQFVLIVLNTLLAVYGRLYM</sequence>
<dbReference type="AlphaFoldDB" id="A0AAD7F9T7"/>
<protein>
    <submittedName>
        <fullName evidence="1">Uncharacterized protein</fullName>
    </submittedName>
</protein>
<dbReference type="Proteomes" id="UP001221142">
    <property type="component" value="Unassembled WGS sequence"/>
</dbReference>
<dbReference type="EMBL" id="JARKIF010000033">
    <property type="protein sequence ID" value="KAJ7611309.1"/>
    <property type="molecule type" value="Genomic_DNA"/>
</dbReference>